<reference evidence="1" key="1">
    <citation type="journal article" date="2020" name="Stud. Mycol.">
        <title>101 Dothideomycetes genomes: a test case for predicting lifestyles and emergence of pathogens.</title>
        <authorList>
            <person name="Haridas S."/>
            <person name="Albert R."/>
            <person name="Binder M."/>
            <person name="Bloem J."/>
            <person name="Labutti K."/>
            <person name="Salamov A."/>
            <person name="Andreopoulos B."/>
            <person name="Baker S."/>
            <person name="Barry K."/>
            <person name="Bills G."/>
            <person name="Bluhm B."/>
            <person name="Cannon C."/>
            <person name="Castanera R."/>
            <person name="Culley D."/>
            <person name="Daum C."/>
            <person name="Ezra D."/>
            <person name="Gonzalez J."/>
            <person name="Henrissat B."/>
            <person name="Kuo A."/>
            <person name="Liang C."/>
            <person name="Lipzen A."/>
            <person name="Lutzoni F."/>
            <person name="Magnuson J."/>
            <person name="Mondo S."/>
            <person name="Nolan M."/>
            <person name="Ohm R."/>
            <person name="Pangilinan J."/>
            <person name="Park H.-J."/>
            <person name="Ramirez L."/>
            <person name="Alfaro M."/>
            <person name="Sun H."/>
            <person name="Tritt A."/>
            <person name="Yoshinaga Y."/>
            <person name="Zwiers L.-H."/>
            <person name="Turgeon B."/>
            <person name="Goodwin S."/>
            <person name="Spatafora J."/>
            <person name="Crous P."/>
            <person name="Grigoriev I."/>
        </authorList>
    </citation>
    <scope>NUCLEOTIDE SEQUENCE</scope>
    <source>
        <strain evidence="1">CBS 130266</strain>
    </source>
</reference>
<dbReference type="EMBL" id="MU007016">
    <property type="protein sequence ID" value="KAF2434383.1"/>
    <property type="molecule type" value="Genomic_DNA"/>
</dbReference>
<comment type="caution">
    <text evidence="1">The sequence shown here is derived from an EMBL/GenBank/DDBJ whole genome shotgun (WGS) entry which is preliminary data.</text>
</comment>
<evidence type="ECO:0000313" key="1">
    <source>
        <dbReference type="EMBL" id="KAF2434383.1"/>
    </source>
</evidence>
<name>A0A9P4NZV7_9PEZI</name>
<gene>
    <name evidence="1" type="ORF">EJ08DRAFT_693424</name>
</gene>
<organism evidence="1 2">
    <name type="scientific">Tothia fuscella</name>
    <dbReference type="NCBI Taxonomy" id="1048955"/>
    <lineage>
        <taxon>Eukaryota</taxon>
        <taxon>Fungi</taxon>
        <taxon>Dikarya</taxon>
        <taxon>Ascomycota</taxon>
        <taxon>Pezizomycotina</taxon>
        <taxon>Dothideomycetes</taxon>
        <taxon>Pleosporomycetidae</taxon>
        <taxon>Venturiales</taxon>
        <taxon>Cylindrosympodiaceae</taxon>
        <taxon>Tothia</taxon>
    </lineage>
</organism>
<sequence length="123" mass="14374">MSHEAKSNEERSIYDIIDDQCDLLDDLYDVMAKFSESVRGFDHTITAVKEAGNHRRLESETDNFRITVDWTDVEIDQFEAIDAVSGHLDEIMDELRELHHEMIKWDAKWAKKFGSSRRVKGDK</sequence>
<accession>A0A9P4NZV7</accession>
<proteinExistence type="predicted"/>
<protein>
    <submittedName>
        <fullName evidence="1">Uncharacterized protein</fullName>
    </submittedName>
</protein>
<keyword evidence="2" id="KW-1185">Reference proteome</keyword>
<dbReference type="Proteomes" id="UP000800235">
    <property type="component" value="Unassembled WGS sequence"/>
</dbReference>
<evidence type="ECO:0000313" key="2">
    <source>
        <dbReference type="Proteomes" id="UP000800235"/>
    </source>
</evidence>
<dbReference type="AlphaFoldDB" id="A0A9P4NZV7"/>